<comment type="similarity">
    <text evidence="1">Belongs to the AB hydrolase superfamily.</text>
</comment>
<dbReference type="GO" id="GO:0016787">
    <property type="term" value="F:hydrolase activity"/>
    <property type="evidence" value="ECO:0007669"/>
    <property type="project" value="UniProtKB-KW"/>
</dbReference>
<sequence length="254" mass="27906">MHGWLDNCASFDGIAANVDADILCLDLAGHGLSGGRQHLGAYNVWLDLPEILAIADQLGWQTFELLGHSRGAAIAFLLAATFPKRVERLVCLDGIFPLMGTAEKAPEQLFHSINTVRKQRLRPVHYYPTFEAAVAARQKGMFPLSPDDAIAFANRAVSKSANGYAWQYDPKVSAPSELRLTMAQLSAFADAIVCPLTLFIADKGILSGDEQLLTFLNKYPAWEKRYLVGDHHCHMSAQANAIAQWLNDIDGIEI</sequence>
<dbReference type="GO" id="GO:0016020">
    <property type="term" value="C:membrane"/>
    <property type="evidence" value="ECO:0007669"/>
    <property type="project" value="TreeGrafter"/>
</dbReference>
<evidence type="ECO:0000313" key="5">
    <source>
        <dbReference type="Proteomes" id="UP001320119"/>
    </source>
</evidence>
<gene>
    <name evidence="4" type="ORF">MARGE09_P3277</name>
</gene>
<keyword evidence="5" id="KW-1185">Reference proteome</keyword>
<protein>
    <recommendedName>
        <fullName evidence="3">AB hydrolase-1 domain-containing protein</fullName>
    </recommendedName>
</protein>
<dbReference type="SUPFAM" id="SSF53474">
    <property type="entry name" value="alpha/beta-Hydrolases"/>
    <property type="match status" value="1"/>
</dbReference>
<evidence type="ECO:0000256" key="1">
    <source>
        <dbReference type="ARBA" id="ARBA00008645"/>
    </source>
</evidence>
<dbReference type="AlphaFoldDB" id="A0AAN2BLJ6"/>
<dbReference type="InterPro" id="IPR000073">
    <property type="entry name" value="AB_hydrolase_1"/>
</dbReference>
<dbReference type="Proteomes" id="UP001320119">
    <property type="component" value="Chromosome"/>
</dbReference>
<dbReference type="PANTHER" id="PTHR43798">
    <property type="entry name" value="MONOACYLGLYCEROL LIPASE"/>
    <property type="match status" value="1"/>
</dbReference>
<dbReference type="EMBL" id="AP023086">
    <property type="protein sequence ID" value="BCD99076.1"/>
    <property type="molecule type" value="Genomic_DNA"/>
</dbReference>
<reference evidence="4 5" key="1">
    <citation type="journal article" date="2022" name="IScience">
        <title>An ultrasensitive nanofiber-based assay for enzymatic hydrolysis and deep-sea microbial degradation of cellulose.</title>
        <authorList>
            <person name="Tsudome M."/>
            <person name="Tachioka M."/>
            <person name="Miyazaki M."/>
            <person name="Uchimura K."/>
            <person name="Tsuda M."/>
            <person name="Takaki Y."/>
            <person name="Deguchi S."/>
        </authorList>
    </citation>
    <scope>NUCLEOTIDE SEQUENCE [LARGE SCALE GENOMIC DNA]</scope>
    <source>
        <strain evidence="4 5">GE09</strain>
    </source>
</reference>
<dbReference type="KEGG" id="marq:MARGE09_P3277"/>
<feature type="domain" description="AB hydrolase-1" evidence="3">
    <location>
        <begin position="2"/>
        <end position="142"/>
    </location>
</feature>
<accession>A0AAN2BLJ6</accession>
<name>A0AAN2BLJ6_9GAMM</name>
<dbReference type="InterPro" id="IPR029058">
    <property type="entry name" value="AB_hydrolase_fold"/>
</dbReference>
<proteinExistence type="inferred from homology"/>
<dbReference type="PANTHER" id="PTHR43798:SF14">
    <property type="entry name" value="SERINE HYDROLASE-LIKE PROTEIN DDB_G0286239"/>
    <property type="match status" value="1"/>
</dbReference>
<dbReference type="PRINTS" id="PR00111">
    <property type="entry name" value="ABHYDROLASE"/>
</dbReference>
<dbReference type="InterPro" id="IPR050266">
    <property type="entry name" value="AB_hydrolase_sf"/>
</dbReference>
<dbReference type="Gene3D" id="3.40.50.1820">
    <property type="entry name" value="alpha/beta hydrolase"/>
    <property type="match status" value="1"/>
</dbReference>
<evidence type="ECO:0000313" key="4">
    <source>
        <dbReference type="EMBL" id="BCD99076.1"/>
    </source>
</evidence>
<organism evidence="4 5">
    <name type="scientific">Marinagarivorans cellulosilyticus</name>
    <dbReference type="NCBI Taxonomy" id="2721545"/>
    <lineage>
        <taxon>Bacteria</taxon>
        <taxon>Pseudomonadati</taxon>
        <taxon>Pseudomonadota</taxon>
        <taxon>Gammaproteobacteria</taxon>
        <taxon>Cellvibrionales</taxon>
        <taxon>Cellvibrionaceae</taxon>
        <taxon>Marinagarivorans</taxon>
    </lineage>
</organism>
<dbReference type="Pfam" id="PF00561">
    <property type="entry name" value="Abhydrolase_1"/>
    <property type="match status" value="1"/>
</dbReference>
<evidence type="ECO:0000256" key="2">
    <source>
        <dbReference type="ARBA" id="ARBA00022801"/>
    </source>
</evidence>
<keyword evidence="2" id="KW-0378">Hydrolase</keyword>
<evidence type="ECO:0000259" key="3">
    <source>
        <dbReference type="Pfam" id="PF00561"/>
    </source>
</evidence>